<sequence length="60" mass="6935">MELEIEPIQTFRLHITIIGPVPIQKPMPTDFRCRSDEETVCTNRSSSDGMEFGIQLNRQQ</sequence>
<feature type="non-terminal residue" evidence="1">
    <location>
        <position position="60"/>
    </location>
</feature>
<accession>A0A6H5H0L1</accession>
<reference evidence="1 2" key="1">
    <citation type="submission" date="2020-02" db="EMBL/GenBank/DDBJ databases">
        <authorList>
            <person name="Ferguson B K."/>
        </authorList>
    </citation>
    <scope>NUCLEOTIDE SEQUENCE [LARGE SCALE GENOMIC DNA]</scope>
</reference>
<gene>
    <name evidence="1" type="ORF">NTEN_LOCUS14068</name>
</gene>
<dbReference type="EMBL" id="CADCXU010021035">
    <property type="protein sequence ID" value="CAB0008857.1"/>
    <property type="molecule type" value="Genomic_DNA"/>
</dbReference>
<keyword evidence="2" id="KW-1185">Reference proteome</keyword>
<organism evidence="1 2">
    <name type="scientific">Nesidiocoris tenuis</name>
    <dbReference type="NCBI Taxonomy" id="355587"/>
    <lineage>
        <taxon>Eukaryota</taxon>
        <taxon>Metazoa</taxon>
        <taxon>Ecdysozoa</taxon>
        <taxon>Arthropoda</taxon>
        <taxon>Hexapoda</taxon>
        <taxon>Insecta</taxon>
        <taxon>Pterygota</taxon>
        <taxon>Neoptera</taxon>
        <taxon>Paraneoptera</taxon>
        <taxon>Hemiptera</taxon>
        <taxon>Heteroptera</taxon>
        <taxon>Panheteroptera</taxon>
        <taxon>Cimicomorpha</taxon>
        <taxon>Miridae</taxon>
        <taxon>Dicyphina</taxon>
        <taxon>Nesidiocoris</taxon>
    </lineage>
</organism>
<name>A0A6H5H0L1_9HEMI</name>
<proteinExistence type="predicted"/>
<dbReference type="AlphaFoldDB" id="A0A6H5H0L1"/>
<dbReference type="Proteomes" id="UP000479000">
    <property type="component" value="Unassembled WGS sequence"/>
</dbReference>
<protein>
    <submittedName>
        <fullName evidence="1">Uncharacterized protein</fullName>
    </submittedName>
</protein>
<evidence type="ECO:0000313" key="2">
    <source>
        <dbReference type="Proteomes" id="UP000479000"/>
    </source>
</evidence>
<evidence type="ECO:0000313" key="1">
    <source>
        <dbReference type="EMBL" id="CAB0008857.1"/>
    </source>
</evidence>